<sequence>MADSFDSNNDPFAAFGVDTSSQRAQMAQYALMQAANYMQNKKNDQAIASFKKALVMDPQNTTAYTYIGKIYQSQGKNSEAIKAFKEVVRIQSNPYVSDNSSNATSLVDAHINLGNAYLQDKQYAASEKEFKTAAKLDPTNPLPVYTLGLQYSNTDRLAEAETQFLKVKKISPRDGNVYYALGMLYNKQGRYDEAVDNIQKALTLKKKFPAANYELGVAYDGLGKTDDAKQQLSILKSSTDAGAYTYYQNLKTLLNKPGMIALDTKNSGGFSGLLGPNVPLWMLDPTMLTQPQSGRTFSIKISFNAAMDVSSVTNTQNWTISRANSVKGGYYNNTLPASAKEAALPPNPEMVVYDAVNHEATVIFRLNQNSAGNAVIDQSHVVFKFSGKDALGRVMDKTADEVDGFSVTPF</sequence>
<dbReference type="InterPro" id="IPR013105">
    <property type="entry name" value="TPR_2"/>
</dbReference>
<dbReference type="EMBL" id="JAHDYS010000012">
    <property type="protein sequence ID" value="MBT1072731.1"/>
    <property type="molecule type" value="Genomic_DNA"/>
</dbReference>
<accession>A0ABS5UAM1</accession>
<evidence type="ECO:0000256" key="2">
    <source>
        <dbReference type="ARBA" id="ARBA00022803"/>
    </source>
</evidence>
<evidence type="ECO:0000313" key="4">
    <source>
        <dbReference type="EMBL" id="MBT1072731.1"/>
    </source>
</evidence>
<evidence type="ECO:0000256" key="1">
    <source>
        <dbReference type="ARBA" id="ARBA00022737"/>
    </source>
</evidence>
<keyword evidence="5" id="KW-1185">Reference proteome</keyword>
<dbReference type="InterPro" id="IPR011990">
    <property type="entry name" value="TPR-like_helical_dom_sf"/>
</dbReference>
<feature type="repeat" description="TPR" evidence="3">
    <location>
        <begin position="175"/>
        <end position="208"/>
    </location>
</feature>
<dbReference type="SUPFAM" id="SSF48452">
    <property type="entry name" value="TPR-like"/>
    <property type="match status" value="1"/>
</dbReference>
<evidence type="ECO:0000313" key="5">
    <source>
        <dbReference type="Proteomes" id="UP000784128"/>
    </source>
</evidence>
<proteinExistence type="predicted"/>
<dbReference type="SMART" id="SM00028">
    <property type="entry name" value="TPR"/>
    <property type="match status" value="5"/>
</dbReference>
<dbReference type="Proteomes" id="UP000784128">
    <property type="component" value="Unassembled WGS sequence"/>
</dbReference>
<keyword evidence="2 3" id="KW-0802">TPR repeat</keyword>
<dbReference type="Gene3D" id="1.25.40.10">
    <property type="entry name" value="Tetratricopeptide repeat domain"/>
    <property type="match status" value="3"/>
</dbReference>
<dbReference type="PROSITE" id="PS50005">
    <property type="entry name" value="TPR"/>
    <property type="match status" value="4"/>
</dbReference>
<organism evidence="4 5">
    <name type="scientific">Pelotalea chapellei</name>
    <dbReference type="NCBI Taxonomy" id="44671"/>
    <lineage>
        <taxon>Bacteria</taxon>
        <taxon>Pseudomonadati</taxon>
        <taxon>Thermodesulfobacteriota</taxon>
        <taxon>Desulfuromonadia</taxon>
        <taxon>Geobacterales</taxon>
        <taxon>Geobacteraceae</taxon>
        <taxon>Pelotalea</taxon>
    </lineage>
</organism>
<gene>
    <name evidence="4" type="ORF">KJB30_13115</name>
</gene>
<keyword evidence="1" id="KW-0677">Repeat</keyword>
<name>A0ABS5UAM1_9BACT</name>
<reference evidence="4 5" key="1">
    <citation type="submission" date="2021-05" db="EMBL/GenBank/DDBJ databases">
        <title>The draft genome of Geobacter chapellei DSM 13688.</title>
        <authorList>
            <person name="Xu Z."/>
            <person name="Masuda Y."/>
            <person name="Itoh H."/>
            <person name="Senoo K."/>
        </authorList>
    </citation>
    <scope>NUCLEOTIDE SEQUENCE [LARGE SCALE GENOMIC DNA]</scope>
    <source>
        <strain evidence="4 5">DSM 13688</strain>
    </source>
</reference>
<feature type="repeat" description="TPR" evidence="3">
    <location>
        <begin position="61"/>
        <end position="94"/>
    </location>
</feature>
<dbReference type="PANTHER" id="PTHR44943">
    <property type="entry name" value="CELLULOSE SYNTHASE OPERON PROTEIN C"/>
    <property type="match status" value="1"/>
</dbReference>
<dbReference type="PANTHER" id="PTHR44943:SF8">
    <property type="entry name" value="TPR REPEAT-CONTAINING PROTEIN MJ0263"/>
    <property type="match status" value="1"/>
</dbReference>
<comment type="caution">
    <text evidence="4">The sequence shown here is derived from an EMBL/GenBank/DDBJ whole genome shotgun (WGS) entry which is preliminary data.</text>
</comment>
<feature type="repeat" description="TPR" evidence="3">
    <location>
        <begin position="107"/>
        <end position="140"/>
    </location>
</feature>
<feature type="repeat" description="TPR" evidence="3">
    <location>
        <begin position="27"/>
        <end position="60"/>
    </location>
</feature>
<dbReference type="InterPro" id="IPR019734">
    <property type="entry name" value="TPR_rpt"/>
</dbReference>
<dbReference type="RefSeq" id="WP_214300018.1">
    <property type="nucleotide sequence ID" value="NZ_JAHDYS010000012.1"/>
</dbReference>
<dbReference type="InterPro" id="IPR051685">
    <property type="entry name" value="Ycf3/AcsC/BcsC/TPR_MFPF"/>
</dbReference>
<dbReference type="Pfam" id="PF13414">
    <property type="entry name" value="TPR_11"/>
    <property type="match status" value="2"/>
</dbReference>
<dbReference type="PROSITE" id="PS50293">
    <property type="entry name" value="TPR_REGION"/>
    <property type="match status" value="1"/>
</dbReference>
<evidence type="ECO:0000256" key="3">
    <source>
        <dbReference type="PROSITE-ProRule" id="PRU00339"/>
    </source>
</evidence>
<protein>
    <submittedName>
        <fullName evidence="4">Tetratricopeptide repeat protein</fullName>
    </submittedName>
</protein>
<dbReference type="Pfam" id="PF07719">
    <property type="entry name" value="TPR_2"/>
    <property type="match status" value="1"/>
</dbReference>